<sequence length="91" mass="10369">MITFLNGIYLLLNYALTAYSYVIIIDVIMSWVPQARQSKLGEIVGKLVDPLFDVIDRFIPTIGGMSFSPIVAFFLIYLVRRLLSLLFFGVF</sequence>
<keyword evidence="2" id="KW-0472">Membrane</keyword>
<evidence type="ECO:0000313" key="3">
    <source>
        <dbReference type="EMBL" id="HJE14528.1"/>
    </source>
</evidence>
<dbReference type="EMBL" id="DYXY01000010">
    <property type="protein sequence ID" value="HJE14528.1"/>
    <property type="molecule type" value="Genomic_DNA"/>
</dbReference>
<evidence type="ECO:0000313" key="4">
    <source>
        <dbReference type="Proteomes" id="UP000774947"/>
    </source>
</evidence>
<gene>
    <name evidence="3" type="ORF">K8W17_00420</name>
</gene>
<dbReference type="Proteomes" id="UP000774947">
    <property type="component" value="Unassembled WGS sequence"/>
</dbReference>
<keyword evidence="2" id="KW-1133">Transmembrane helix</keyword>
<evidence type="ECO:0000256" key="2">
    <source>
        <dbReference type="SAM" id="Phobius"/>
    </source>
</evidence>
<proteinExistence type="inferred from homology"/>
<dbReference type="InterPro" id="IPR003425">
    <property type="entry name" value="CCB3/YggT"/>
</dbReference>
<name>A0A921B1P9_9LACO</name>
<comment type="similarity">
    <text evidence="1">Belongs to the YggT family.</text>
</comment>
<keyword evidence="2" id="KW-0812">Transmembrane</keyword>
<reference evidence="3" key="2">
    <citation type="submission" date="2021-09" db="EMBL/GenBank/DDBJ databases">
        <authorList>
            <person name="Gilroy R."/>
        </authorList>
    </citation>
    <scope>NUCLEOTIDE SEQUENCE</scope>
    <source>
        <strain evidence="3">CHK173-2119</strain>
    </source>
</reference>
<evidence type="ECO:0000256" key="1">
    <source>
        <dbReference type="ARBA" id="ARBA00010894"/>
    </source>
</evidence>
<dbReference type="GO" id="GO:0016020">
    <property type="term" value="C:membrane"/>
    <property type="evidence" value="ECO:0007669"/>
    <property type="project" value="InterPro"/>
</dbReference>
<feature type="transmembrane region" description="Helical" evidence="2">
    <location>
        <begin position="7"/>
        <end position="32"/>
    </location>
</feature>
<organism evidence="3 4">
    <name type="scientific">Lapidilactobacillus dextrinicus</name>
    <dbReference type="NCBI Taxonomy" id="51664"/>
    <lineage>
        <taxon>Bacteria</taxon>
        <taxon>Bacillati</taxon>
        <taxon>Bacillota</taxon>
        <taxon>Bacilli</taxon>
        <taxon>Lactobacillales</taxon>
        <taxon>Lactobacillaceae</taxon>
        <taxon>Lapidilactobacillus</taxon>
    </lineage>
</organism>
<dbReference type="PANTHER" id="PTHR33219:SF14">
    <property type="entry name" value="PROTEIN COFACTOR ASSEMBLY OF COMPLEX C SUBUNIT B CCB3, CHLOROPLASTIC-RELATED"/>
    <property type="match status" value="1"/>
</dbReference>
<accession>A0A921B1P9</accession>
<protein>
    <submittedName>
        <fullName evidence="3">YggT family protein</fullName>
    </submittedName>
</protein>
<reference evidence="3" key="1">
    <citation type="journal article" date="2021" name="PeerJ">
        <title>Extensive microbial diversity within the chicken gut microbiome revealed by metagenomics and culture.</title>
        <authorList>
            <person name="Gilroy R."/>
            <person name="Ravi A."/>
            <person name="Getino M."/>
            <person name="Pursley I."/>
            <person name="Horton D.L."/>
            <person name="Alikhan N.F."/>
            <person name="Baker D."/>
            <person name="Gharbi K."/>
            <person name="Hall N."/>
            <person name="Watson M."/>
            <person name="Adriaenssens E.M."/>
            <person name="Foster-Nyarko E."/>
            <person name="Jarju S."/>
            <person name="Secka A."/>
            <person name="Antonio M."/>
            <person name="Oren A."/>
            <person name="Chaudhuri R.R."/>
            <person name="La Ragione R."/>
            <person name="Hildebrand F."/>
            <person name="Pallen M.J."/>
        </authorList>
    </citation>
    <scope>NUCLEOTIDE SEQUENCE</scope>
    <source>
        <strain evidence="3">CHK173-2119</strain>
    </source>
</reference>
<dbReference type="PANTHER" id="PTHR33219">
    <property type="entry name" value="YLMG HOMOLOG PROTEIN 2, CHLOROPLASTIC"/>
    <property type="match status" value="1"/>
</dbReference>
<comment type="caution">
    <text evidence="3">The sequence shown here is derived from an EMBL/GenBank/DDBJ whole genome shotgun (WGS) entry which is preliminary data.</text>
</comment>
<feature type="transmembrane region" description="Helical" evidence="2">
    <location>
        <begin position="58"/>
        <end position="79"/>
    </location>
</feature>
<dbReference type="AlphaFoldDB" id="A0A921B1P9"/>
<dbReference type="Pfam" id="PF02325">
    <property type="entry name" value="CCB3_YggT"/>
    <property type="match status" value="1"/>
</dbReference>